<dbReference type="CDD" id="cd08659">
    <property type="entry name" value="M20_ArgE_DapE-like"/>
    <property type="match status" value="1"/>
</dbReference>
<evidence type="ECO:0000256" key="4">
    <source>
        <dbReference type="ARBA" id="ARBA00022723"/>
    </source>
</evidence>
<name>A0AB73T078_9FIRM</name>
<dbReference type="SUPFAM" id="SSF53187">
    <property type="entry name" value="Zn-dependent exopeptidases"/>
    <property type="match status" value="1"/>
</dbReference>
<sequence>MDQHLTEIVQDLIRLESEAPPGREAGTGEYIYDFLKEAGLKPHRQYCTPDRFNVTAELGRGDEGSLSFLYCGHMDVVPAGETSAWTTPPYEPNIREGRLYGRGACDMKGSLACALYAAKQLASRSDQFSGRLQLFFDVDEEHRNIGLWRFLKDNPSADFVIVGEPTDMEIALGHRGVMAFEITFTGKSAHAARPGEGNNAIYAAGSFIARIQKLQEEMDAAWKSGSTDIRLPSSAVQVTVIKGGTKVNMIPQECTTELDCRLGMGETQESMEEKIRQILEQVSEESGCGYSFRRLTSCPAGWCSPDGSEIAAIEEILMEYRGRQPVPGVFGASCEAGLLQKYLNAPAVILGPGSIRQAHVTDEYITLSQLEEGAYLYTRIFEKLMNAKVQKRSE</sequence>
<dbReference type="GO" id="GO:0006526">
    <property type="term" value="P:L-arginine biosynthetic process"/>
    <property type="evidence" value="ECO:0007669"/>
    <property type="project" value="TreeGrafter"/>
</dbReference>
<feature type="domain" description="Peptidase M20 dimerisation" evidence="8">
    <location>
        <begin position="173"/>
        <end position="284"/>
    </location>
</feature>
<evidence type="ECO:0000256" key="6">
    <source>
        <dbReference type="ARBA" id="ARBA00022833"/>
    </source>
</evidence>
<dbReference type="InterPro" id="IPR002933">
    <property type="entry name" value="Peptidase_M20"/>
</dbReference>
<dbReference type="NCBIfam" id="TIGR01910">
    <property type="entry name" value="DapE-ArgE"/>
    <property type="match status" value="1"/>
</dbReference>
<evidence type="ECO:0000256" key="1">
    <source>
        <dbReference type="ARBA" id="ARBA00001941"/>
    </source>
</evidence>
<reference evidence="9 10" key="1">
    <citation type="submission" date="2018-05" db="EMBL/GenBank/DDBJ databases">
        <authorList>
            <person name="Goeker M."/>
            <person name="Huntemann M."/>
            <person name="Clum A."/>
            <person name="Pillay M."/>
            <person name="Palaniappan K."/>
            <person name="Varghese N."/>
            <person name="Mikhailova N."/>
            <person name="Stamatis D."/>
            <person name="Reddy T."/>
            <person name="Daum C."/>
            <person name="Shapiro N."/>
            <person name="Ivanova N."/>
            <person name="Kyrpides N."/>
            <person name="Woyke T."/>
        </authorList>
    </citation>
    <scope>NUCLEOTIDE SEQUENCE [LARGE SCALE GENOMIC DNA]</scope>
    <source>
        <strain evidence="9 10">DSM 26524</strain>
    </source>
</reference>
<dbReference type="PANTHER" id="PTHR43808:SF31">
    <property type="entry name" value="N-ACETYL-L-CITRULLINE DEACETYLASE"/>
    <property type="match status" value="1"/>
</dbReference>
<dbReference type="Pfam" id="PF07687">
    <property type="entry name" value="M20_dimer"/>
    <property type="match status" value="1"/>
</dbReference>
<dbReference type="AlphaFoldDB" id="A0AB73T078"/>
<evidence type="ECO:0000256" key="2">
    <source>
        <dbReference type="ARBA" id="ARBA00001947"/>
    </source>
</evidence>
<proteinExistence type="inferred from homology"/>
<comment type="caution">
    <text evidence="9">The sequence shown here is derived from an EMBL/GenBank/DDBJ whole genome shotgun (WGS) entry which is preliminary data.</text>
</comment>
<evidence type="ECO:0000256" key="7">
    <source>
        <dbReference type="ARBA" id="ARBA00023285"/>
    </source>
</evidence>
<comment type="cofactor">
    <cofactor evidence="2">
        <name>Zn(2+)</name>
        <dbReference type="ChEBI" id="CHEBI:29105"/>
    </cofactor>
</comment>
<comment type="cofactor">
    <cofactor evidence="1">
        <name>Co(2+)</name>
        <dbReference type="ChEBI" id="CHEBI:48828"/>
    </cofactor>
</comment>
<dbReference type="Gene3D" id="3.30.70.360">
    <property type="match status" value="1"/>
</dbReference>
<dbReference type="EMBL" id="QGGY01000013">
    <property type="protein sequence ID" value="PWJ73304.1"/>
    <property type="molecule type" value="Genomic_DNA"/>
</dbReference>
<keyword evidence="6" id="KW-0862">Zinc</keyword>
<keyword evidence="10" id="KW-1185">Reference proteome</keyword>
<dbReference type="Proteomes" id="UP000245412">
    <property type="component" value="Unassembled WGS sequence"/>
</dbReference>
<evidence type="ECO:0000256" key="3">
    <source>
        <dbReference type="ARBA" id="ARBA00006247"/>
    </source>
</evidence>
<dbReference type="PANTHER" id="PTHR43808">
    <property type="entry name" value="ACETYLORNITHINE DEACETYLASE"/>
    <property type="match status" value="1"/>
</dbReference>
<evidence type="ECO:0000313" key="9">
    <source>
        <dbReference type="EMBL" id="PWJ73304.1"/>
    </source>
</evidence>
<accession>A0AB73T078</accession>
<dbReference type="InterPro" id="IPR050072">
    <property type="entry name" value="Peptidase_M20A"/>
</dbReference>
<dbReference type="GO" id="GO:0046872">
    <property type="term" value="F:metal ion binding"/>
    <property type="evidence" value="ECO:0007669"/>
    <property type="project" value="UniProtKB-KW"/>
</dbReference>
<evidence type="ECO:0000313" key="10">
    <source>
        <dbReference type="Proteomes" id="UP000245412"/>
    </source>
</evidence>
<keyword evidence="7" id="KW-0170">Cobalt</keyword>
<keyword evidence="4" id="KW-0479">Metal-binding</keyword>
<dbReference type="InterPro" id="IPR010182">
    <property type="entry name" value="ArgE/DapE"/>
</dbReference>
<comment type="similarity">
    <text evidence="3">Belongs to the peptidase M20A family.</text>
</comment>
<dbReference type="InterPro" id="IPR036264">
    <property type="entry name" value="Bact_exopeptidase_dim_dom"/>
</dbReference>
<evidence type="ECO:0000259" key="8">
    <source>
        <dbReference type="Pfam" id="PF07687"/>
    </source>
</evidence>
<dbReference type="SUPFAM" id="SSF55031">
    <property type="entry name" value="Bacterial exopeptidase dimerisation domain"/>
    <property type="match status" value="1"/>
</dbReference>
<dbReference type="GO" id="GO:0008777">
    <property type="term" value="F:acetylornithine deacetylase activity"/>
    <property type="evidence" value="ECO:0007669"/>
    <property type="project" value="TreeGrafter"/>
</dbReference>
<evidence type="ECO:0000256" key="5">
    <source>
        <dbReference type="ARBA" id="ARBA00022801"/>
    </source>
</evidence>
<protein>
    <submittedName>
        <fullName evidence="9">Acetylornithine deacetylase/succinyl-diaminopimelate desuccinylase</fullName>
    </submittedName>
</protein>
<dbReference type="InterPro" id="IPR011650">
    <property type="entry name" value="Peptidase_M20_dimer"/>
</dbReference>
<dbReference type="Gene3D" id="3.40.630.10">
    <property type="entry name" value="Zn peptidases"/>
    <property type="match status" value="1"/>
</dbReference>
<keyword evidence="5" id="KW-0378">Hydrolase</keyword>
<organism evidence="9 10">
    <name type="scientific">Murimonas intestini</name>
    <dbReference type="NCBI Taxonomy" id="1337051"/>
    <lineage>
        <taxon>Bacteria</taxon>
        <taxon>Bacillati</taxon>
        <taxon>Bacillota</taxon>
        <taxon>Clostridia</taxon>
        <taxon>Lachnospirales</taxon>
        <taxon>Lachnospiraceae</taxon>
        <taxon>Murimonas</taxon>
    </lineage>
</organism>
<dbReference type="Pfam" id="PF01546">
    <property type="entry name" value="Peptidase_M20"/>
    <property type="match status" value="1"/>
</dbReference>
<dbReference type="RefSeq" id="WP_109747844.1">
    <property type="nucleotide sequence ID" value="NZ_JANKBI010000022.1"/>
</dbReference>
<gene>
    <name evidence="9" type="ORF">C7383_11390</name>
</gene>